<dbReference type="InterPro" id="IPR036249">
    <property type="entry name" value="Thioredoxin-like_sf"/>
</dbReference>
<accession>A0ABZ0URZ8</accession>
<feature type="domain" description="Thioredoxin" evidence="3">
    <location>
        <begin position="39"/>
        <end position="100"/>
    </location>
</feature>
<dbReference type="InterPro" id="IPR013766">
    <property type="entry name" value="Thioredoxin_domain"/>
</dbReference>
<dbReference type="SUPFAM" id="SSF52833">
    <property type="entry name" value="Thioredoxin-like"/>
    <property type="match status" value="1"/>
</dbReference>
<name>A0ABZ0URZ8_9RICK</name>
<dbReference type="EMBL" id="CP110343">
    <property type="protein sequence ID" value="WPX97923.1"/>
    <property type="molecule type" value="Genomic_DNA"/>
</dbReference>
<organism evidence="4 5">
    <name type="scientific">Candidatus Fokinia crypta</name>
    <dbReference type="NCBI Taxonomy" id="1920990"/>
    <lineage>
        <taxon>Bacteria</taxon>
        <taxon>Pseudomonadati</taxon>
        <taxon>Pseudomonadota</taxon>
        <taxon>Alphaproteobacteria</taxon>
        <taxon>Rickettsiales</taxon>
        <taxon>Candidatus Midichloriaceae</taxon>
        <taxon>Candidatus Fokinia</taxon>
    </lineage>
</organism>
<evidence type="ECO:0000313" key="4">
    <source>
        <dbReference type="EMBL" id="WPX97923.1"/>
    </source>
</evidence>
<dbReference type="InterPro" id="IPR017937">
    <property type="entry name" value="Thioredoxin_CS"/>
</dbReference>
<feature type="chain" id="PRO_5045152059" evidence="2">
    <location>
        <begin position="25"/>
        <end position="162"/>
    </location>
</feature>
<evidence type="ECO:0000256" key="2">
    <source>
        <dbReference type="SAM" id="SignalP"/>
    </source>
</evidence>
<keyword evidence="2" id="KW-0732">Signal</keyword>
<protein>
    <submittedName>
        <fullName evidence="4">Thioredoxin-like protein</fullName>
    </submittedName>
</protein>
<evidence type="ECO:0000256" key="1">
    <source>
        <dbReference type="ARBA" id="ARBA00023284"/>
    </source>
</evidence>
<dbReference type="Pfam" id="PF00085">
    <property type="entry name" value="Thioredoxin"/>
    <property type="match status" value="1"/>
</dbReference>
<keyword evidence="1" id="KW-0676">Redox-active center</keyword>
<keyword evidence="5" id="KW-1185">Reference proteome</keyword>
<evidence type="ECO:0000259" key="3">
    <source>
        <dbReference type="Pfam" id="PF00085"/>
    </source>
</evidence>
<gene>
    <name evidence="4" type="ORF">Fokcrypt_00447</name>
</gene>
<dbReference type="Proteomes" id="UP001325140">
    <property type="component" value="Chromosome"/>
</dbReference>
<evidence type="ECO:0000313" key="5">
    <source>
        <dbReference type="Proteomes" id="UP001325140"/>
    </source>
</evidence>
<feature type="signal peptide" evidence="2">
    <location>
        <begin position="1"/>
        <end position="24"/>
    </location>
</feature>
<sequence length="162" mass="18588">MKRIFVLCTLLCIGVLCCNTFAFSAQNILQVVAFDDVYNELNSNKERKFIVFFTSWCGHCKDKLPAVISAIGKIDEKFYFISLDENIEYAENFLKSLEIKKGKNMKFFIFDNEDSIAKFVYQFTPTYSGSVPYLIVLNSANSPTYEGGLSIEHVIDVLKRKR</sequence>
<dbReference type="PROSITE" id="PS00194">
    <property type="entry name" value="THIOREDOXIN_1"/>
    <property type="match status" value="1"/>
</dbReference>
<dbReference type="Gene3D" id="3.40.30.10">
    <property type="entry name" value="Glutaredoxin"/>
    <property type="match status" value="1"/>
</dbReference>
<dbReference type="RefSeq" id="WP_323721902.1">
    <property type="nucleotide sequence ID" value="NZ_CP110343.1"/>
</dbReference>
<reference evidence="4" key="1">
    <citation type="submission" date="2022-10" db="EMBL/GenBank/DDBJ databases">
        <title>Host association and intracellularity evolved multiple times independently in the Rickettsiales.</title>
        <authorList>
            <person name="Castelli M."/>
            <person name="Nardi T."/>
            <person name="Gammuto L."/>
            <person name="Bellinzona G."/>
            <person name="Sabaneyeva E."/>
            <person name="Potekhin A."/>
            <person name="Serra V."/>
            <person name="Petroni G."/>
            <person name="Sassera D."/>
        </authorList>
    </citation>
    <scope>NUCLEOTIDE SEQUENCE [LARGE SCALE GENOMIC DNA]</scope>
    <source>
        <strain evidence="4">US_Bl 11III1</strain>
    </source>
</reference>
<proteinExistence type="predicted"/>